<evidence type="ECO:0000313" key="2">
    <source>
        <dbReference type="Proteomes" id="UP000187203"/>
    </source>
</evidence>
<sequence length="86" mass="9456">MAFAKPSTLELSISNQVSQDDNSIARHVEDRAAIQWKAPPLGVVKINMDAAYESEENVAGFAAVMRNSSGEIMSCKTVLLMLRSWQ</sequence>
<gene>
    <name evidence="1" type="ORF">COLO4_23882</name>
</gene>
<evidence type="ECO:0000313" key="1">
    <source>
        <dbReference type="EMBL" id="OMO80880.1"/>
    </source>
</evidence>
<accession>A0A1R3IE87</accession>
<dbReference type="AlphaFoldDB" id="A0A1R3IE87"/>
<organism evidence="1 2">
    <name type="scientific">Corchorus olitorius</name>
    <dbReference type="NCBI Taxonomy" id="93759"/>
    <lineage>
        <taxon>Eukaryota</taxon>
        <taxon>Viridiplantae</taxon>
        <taxon>Streptophyta</taxon>
        <taxon>Embryophyta</taxon>
        <taxon>Tracheophyta</taxon>
        <taxon>Spermatophyta</taxon>
        <taxon>Magnoliopsida</taxon>
        <taxon>eudicotyledons</taxon>
        <taxon>Gunneridae</taxon>
        <taxon>Pentapetalae</taxon>
        <taxon>rosids</taxon>
        <taxon>malvids</taxon>
        <taxon>Malvales</taxon>
        <taxon>Malvaceae</taxon>
        <taxon>Grewioideae</taxon>
        <taxon>Apeibeae</taxon>
        <taxon>Corchorus</taxon>
    </lineage>
</organism>
<dbReference type="EMBL" id="AWUE01018369">
    <property type="protein sequence ID" value="OMO80880.1"/>
    <property type="molecule type" value="Genomic_DNA"/>
</dbReference>
<dbReference type="Proteomes" id="UP000187203">
    <property type="component" value="Unassembled WGS sequence"/>
</dbReference>
<keyword evidence="2" id="KW-1185">Reference proteome</keyword>
<name>A0A1R3IE87_9ROSI</name>
<comment type="caution">
    <text evidence="1">The sequence shown here is derived from an EMBL/GenBank/DDBJ whole genome shotgun (WGS) entry which is preliminary data.</text>
</comment>
<protein>
    <submittedName>
        <fullName evidence="1">Nucleic acid binding protein</fullName>
    </submittedName>
</protein>
<proteinExistence type="predicted"/>
<reference evidence="2" key="1">
    <citation type="submission" date="2013-09" db="EMBL/GenBank/DDBJ databases">
        <title>Corchorus olitorius genome sequencing.</title>
        <authorList>
            <person name="Alam M."/>
            <person name="Haque M.S."/>
            <person name="Islam M.S."/>
            <person name="Emdad E.M."/>
            <person name="Islam M.M."/>
            <person name="Ahmed B."/>
            <person name="Halim A."/>
            <person name="Hossen Q.M.M."/>
            <person name="Hossain M.Z."/>
            <person name="Ahmed R."/>
            <person name="Khan M.M."/>
            <person name="Islam R."/>
            <person name="Rashid M.M."/>
            <person name="Khan S.A."/>
            <person name="Rahman M.S."/>
            <person name="Alam M."/>
            <person name="Yahiya A.S."/>
            <person name="Khan M.S."/>
            <person name="Azam M.S."/>
            <person name="Haque T."/>
            <person name="Lashkar M.Z.H."/>
            <person name="Akhand A.I."/>
            <person name="Morshed G."/>
            <person name="Roy S."/>
            <person name="Uddin K.S."/>
            <person name="Rabeya T."/>
            <person name="Hossain A.S."/>
            <person name="Chowdhury A."/>
            <person name="Snigdha A.R."/>
            <person name="Mortoza M.S."/>
            <person name="Matin S.A."/>
            <person name="Hoque S.M.E."/>
            <person name="Islam M.K."/>
            <person name="Roy D.K."/>
            <person name="Haider R."/>
            <person name="Moosa M.M."/>
            <person name="Elias S.M."/>
            <person name="Hasan A.M."/>
            <person name="Jahan S."/>
            <person name="Shafiuddin M."/>
            <person name="Mahmood N."/>
            <person name="Shommy N.S."/>
        </authorList>
    </citation>
    <scope>NUCLEOTIDE SEQUENCE [LARGE SCALE GENOMIC DNA]</scope>
    <source>
        <strain evidence="2">cv. O-4</strain>
    </source>
</reference>